<organism evidence="1 2">
    <name type="scientific">Smallanthus sonchifolius</name>
    <dbReference type="NCBI Taxonomy" id="185202"/>
    <lineage>
        <taxon>Eukaryota</taxon>
        <taxon>Viridiplantae</taxon>
        <taxon>Streptophyta</taxon>
        <taxon>Embryophyta</taxon>
        <taxon>Tracheophyta</taxon>
        <taxon>Spermatophyta</taxon>
        <taxon>Magnoliopsida</taxon>
        <taxon>eudicotyledons</taxon>
        <taxon>Gunneridae</taxon>
        <taxon>Pentapetalae</taxon>
        <taxon>asterids</taxon>
        <taxon>campanulids</taxon>
        <taxon>Asterales</taxon>
        <taxon>Asteraceae</taxon>
        <taxon>Asteroideae</taxon>
        <taxon>Heliantheae alliance</taxon>
        <taxon>Millerieae</taxon>
        <taxon>Smallanthus</taxon>
    </lineage>
</organism>
<protein>
    <submittedName>
        <fullName evidence="1">Uncharacterized protein</fullName>
    </submittedName>
</protein>
<accession>A0ACB9E622</accession>
<dbReference type="Proteomes" id="UP001056120">
    <property type="component" value="Linkage Group LG18"/>
</dbReference>
<evidence type="ECO:0000313" key="2">
    <source>
        <dbReference type="Proteomes" id="UP001056120"/>
    </source>
</evidence>
<name>A0ACB9E622_9ASTR</name>
<evidence type="ECO:0000313" key="1">
    <source>
        <dbReference type="EMBL" id="KAI3754369.1"/>
    </source>
</evidence>
<reference evidence="2" key="1">
    <citation type="journal article" date="2022" name="Mol. Ecol. Resour.">
        <title>The genomes of chicory, endive, great burdock and yacon provide insights into Asteraceae palaeo-polyploidization history and plant inulin production.</title>
        <authorList>
            <person name="Fan W."/>
            <person name="Wang S."/>
            <person name="Wang H."/>
            <person name="Wang A."/>
            <person name="Jiang F."/>
            <person name="Liu H."/>
            <person name="Zhao H."/>
            <person name="Xu D."/>
            <person name="Zhang Y."/>
        </authorList>
    </citation>
    <scope>NUCLEOTIDE SEQUENCE [LARGE SCALE GENOMIC DNA]</scope>
    <source>
        <strain evidence="2">cv. Yunnan</strain>
    </source>
</reference>
<keyword evidence="2" id="KW-1185">Reference proteome</keyword>
<reference evidence="1 2" key="2">
    <citation type="journal article" date="2022" name="Mol. Ecol. Resour.">
        <title>The genomes of chicory, endive, great burdock and yacon provide insights into Asteraceae paleo-polyploidization history and plant inulin production.</title>
        <authorList>
            <person name="Fan W."/>
            <person name="Wang S."/>
            <person name="Wang H."/>
            <person name="Wang A."/>
            <person name="Jiang F."/>
            <person name="Liu H."/>
            <person name="Zhao H."/>
            <person name="Xu D."/>
            <person name="Zhang Y."/>
        </authorList>
    </citation>
    <scope>NUCLEOTIDE SEQUENCE [LARGE SCALE GENOMIC DNA]</scope>
    <source>
        <strain evidence="2">cv. Yunnan</strain>
        <tissue evidence="1">Leaves</tissue>
    </source>
</reference>
<dbReference type="EMBL" id="CM042035">
    <property type="protein sequence ID" value="KAI3754369.1"/>
    <property type="molecule type" value="Genomic_DNA"/>
</dbReference>
<comment type="caution">
    <text evidence="1">The sequence shown here is derived from an EMBL/GenBank/DDBJ whole genome shotgun (WGS) entry which is preliminary data.</text>
</comment>
<sequence length="328" mass="37513">MQWIKAYQDHKVDLVGDLITEGRTFNIQMLFEYGIRSTYLQGIKDQSMTRHEYTSSSRFLSFRVPLHPTKNRIQGLNVTFLYRSPGDEDRDMLPPFAKISNRTKGVTWVYNPVVFCQPIIDEDVVWLSYWPIGDILDVGDEVHVNIFLDKKVLIVRECGASLVYIDDGEVEKEEKGESMKGKEVVGGDLSLFQVSKGGYYLCRVDFFESRTPDVLKRLFGDNIHHIDSRRWRPTSQPVSSVYQEVNAFRNPKSYKIEVELGVNFNSESETDKIGKAVSSLVGVETVSTRKEIGRLFVVGCINPQVVATCIREFEKMVQVLAYTYYGNG</sequence>
<gene>
    <name evidence="1" type="ORF">L1987_54151</name>
</gene>
<proteinExistence type="predicted"/>